<evidence type="ECO:0000313" key="1">
    <source>
        <dbReference type="EMBL" id="MFD1219543.1"/>
    </source>
</evidence>
<dbReference type="RefSeq" id="WP_345595062.1">
    <property type="nucleotide sequence ID" value="NZ_BAABJG010000055.1"/>
</dbReference>
<protein>
    <submittedName>
        <fullName evidence="1">Uncharacterized protein</fullName>
    </submittedName>
</protein>
<proteinExistence type="predicted"/>
<dbReference type="EMBL" id="JBHTLU010000012">
    <property type="protein sequence ID" value="MFD1219543.1"/>
    <property type="molecule type" value="Genomic_DNA"/>
</dbReference>
<accession>A0ABW3UF68</accession>
<dbReference type="Proteomes" id="UP001597180">
    <property type="component" value="Unassembled WGS sequence"/>
</dbReference>
<reference evidence="2" key="1">
    <citation type="journal article" date="2019" name="Int. J. Syst. Evol. Microbiol.">
        <title>The Global Catalogue of Microorganisms (GCM) 10K type strain sequencing project: providing services to taxonomists for standard genome sequencing and annotation.</title>
        <authorList>
            <consortium name="The Broad Institute Genomics Platform"/>
            <consortium name="The Broad Institute Genome Sequencing Center for Infectious Disease"/>
            <person name="Wu L."/>
            <person name="Ma J."/>
        </authorList>
    </citation>
    <scope>NUCLEOTIDE SEQUENCE [LARGE SCALE GENOMIC DNA]</scope>
    <source>
        <strain evidence="2">CCUG 53270</strain>
    </source>
</reference>
<comment type="caution">
    <text evidence="1">The sequence shown here is derived from an EMBL/GenBank/DDBJ whole genome shotgun (WGS) entry which is preliminary data.</text>
</comment>
<evidence type="ECO:0000313" key="2">
    <source>
        <dbReference type="Proteomes" id="UP001597180"/>
    </source>
</evidence>
<organism evidence="1 2">
    <name type="scientific">Paenibacillus vulneris</name>
    <dbReference type="NCBI Taxonomy" id="1133364"/>
    <lineage>
        <taxon>Bacteria</taxon>
        <taxon>Bacillati</taxon>
        <taxon>Bacillota</taxon>
        <taxon>Bacilli</taxon>
        <taxon>Bacillales</taxon>
        <taxon>Paenibacillaceae</taxon>
        <taxon>Paenibacillus</taxon>
    </lineage>
</organism>
<gene>
    <name evidence="1" type="ORF">ACFQ4B_05400</name>
</gene>
<name>A0ABW3UF68_9BACL</name>
<keyword evidence="2" id="KW-1185">Reference proteome</keyword>
<sequence>MNKQYLKIDFTAGSTIGSAVRKLLEYRESGILVCGEFNGVMLYSDTVTMDGAYEAITGKTKSEFDESQRKWREDHERREREFIENIPSLSEEWKIKGREVLTEDKWELWDRIVPIRLNDLYHGMELGCCLDIVKILNDGGSLDEAKKTIEGQNHSGMSFGLVCSMVREFSDRGNEFIGFVR</sequence>